<dbReference type="InterPro" id="IPR029044">
    <property type="entry name" value="Nucleotide-diphossugar_trans"/>
</dbReference>
<dbReference type="InterPro" id="IPR001173">
    <property type="entry name" value="Glyco_trans_2-like"/>
</dbReference>
<dbReference type="PANTHER" id="PTHR22916">
    <property type="entry name" value="GLYCOSYLTRANSFERASE"/>
    <property type="match status" value="1"/>
</dbReference>
<evidence type="ECO:0000259" key="1">
    <source>
        <dbReference type="Pfam" id="PF00535"/>
    </source>
</evidence>
<feature type="domain" description="Glycosyltransferase 2-like" evidence="1">
    <location>
        <begin position="5"/>
        <end position="143"/>
    </location>
</feature>
<proteinExistence type="predicted"/>
<dbReference type="RefSeq" id="WP_193906813.1">
    <property type="nucleotide sequence ID" value="NZ_PRDL01000001.1"/>
</dbReference>
<sequence>MPKATIIIPAYNAEKYIASTLESILNQTFSNFECIIIDDGSTDNTVSYAKKINDPRFQIISIENSGGPSVPRNIGLDCAKGEYIFIFDSDDLMHPQKIELSVAALDKYNGANFLFTNFSSINENDRVLKESFLDEYDTLWNIFPDGDRVQVEQINSGVLYSTILSANYIGTSSVVIRRSSLTESDRFSEDLKNGDDYLFWVRFSKKNNAVFINRKLHKYRIVKSGISGRGFLKRAPSMILGLSRILNDCEDYRLRKIVKNKMSIVYAGMAYSHYKQGNYALQIDSARESLKLKFSFKSIKYYLAGSLLLIFRKIKSIG</sequence>
<organism evidence="2 3">
    <name type="scientific">Cellvibrio polysaccharolyticus</name>
    <dbReference type="NCBI Taxonomy" id="2082724"/>
    <lineage>
        <taxon>Bacteria</taxon>
        <taxon>Pseudomonadati</taxon>
        <taxon>Pseudomonadota</taxon>
        <taxon>Gammaproteobacteria</taxon>
        <taxon>Cellvibrionales</taxon>
        <taxon>Cellvibrionaceae</taxon>
        <taxon>Cellvibrio</taxon>
    </lineage>
</organism>
<dbReference type="AlphaFoldDB" id="A0A928V2L6"/>
<dbReference type="Pfam" id="PF00535">
    <property type="entry name" value="Glycos_transf_2"/>
    <property type="match status" value="1"/>
</dbReference>
<reference evidence="2" key="1">
    <citation type="submission" date="2018-07" db="EMBL/GenBank/DDBJ databases">
        <title>Genome assembly of strain Ka43.</title>
        <authorList>
            <person name="Kukolya J."/>
            <person name="Nagy I."/>
            <person name="Horvath B."/>
            <person name="Toth A."/>
        </authorList>
    </citation>
    <scope>NUCLEOTIDE SEQUENCE</scope>
    <source>
        <strain evidence="2">KB43</strain>
    </source>
</reference>
<dbReference type="Proteomes" id="UP000652567">
    <property type="component" value="Unassembled WGS sequence"/>
</dbReference>
<evidence type="ECO:0000313" key="3">
    <source>
        <dbReference type="Proteomes" id="UP000652567"/>
    </source>
</evidence>
<dbReference type="Gene3D" id="3.90.550.10">
    <property type="entry name" value="Spore Coat Polysaccharide Biosynthesis Protein SpsA, Chain A"/>
    <property type="match status" value="1"/>
</dbReference>
<dbReference type="GO" id="GO:0016758">
    <property type="term" value="F:hexosyltransferase activity"/>
    <property type="evidence" value="ECO:0007669"/>
    <property type="project" value="UniProtKB-ARBA"/>
</dbReference>
<protein>
    <submittedName>
        <fullName evidence="2">Glycosyltransferase family 2 protein</fullName>
    </submittedName>
</protein>
<keyword evidence="3" id="KW-1185">Reference proteome</keyword>
<dbReference type="CDD" id="cd00761">
    <property type="entry name" value="Glyco_tranf_GTA_type"/>
    <property type="match status" value="1"/>
</dbReference>
<name>A0A928V2L6_9GAMM</name>
<dbReference type="SUPFAM" id="SSF53448">
    <property type="entry name" value="Nucleotide-diphospho-sugar transferases"/>
    <property type="match status" value="1"/>
</dbReference>
<evidence type="ECO:0000313" key="2">
    <source>
        <dbReference type="EMBL" id="MBE8716030.1"/>
    </source>
</evidence>
<dbReference type="EMBL" id="PRDL01000001">
    <property type="protein sequence ID" value="MBE8716030.1"/>
    <property type="molecule type" value="Genomic_DNA"/>
</dbReference>
<accession>A0A928V2L6</accession>
<comment type="caution">
    <text evidence="2">The sequence shown here is derived from an EMBL/GenBank/DDBJ whole genome shotgun (WGS) entry which is preliminary data.</text>
</comment>
<dbReference type="PANTHER" id="PTHR22916:SF3">
    <property type="entry name" value="UDP-GLCNAC:BETAGAL BETA-1,3-N-ACETYLGLUCOSAMINYLTRANSFERASE-LIKE PROTEIN 1"/>
    <property type="match status" value="1"/>
</dbReference>
<gene>
    <name evidence="2" type="ORF">C4F51_02375</name>
</gene>